<keyword evidence="2 4" id="KW-0689">Ribosomal protein</keyword>
<dbReference type="SUPFAM" id="SSF64263">
    <property type="entry name" value="Prokaryotic ribosomal protein L17"/>
    <property type="match status" value="1"/>
</dbReference>
<dbReference type="PANTHER" id="PTHR14413:SF16">
    <property type="entry name" value="LARGE RIBOSOMAL SUBUNIT PROTEIN BL17M"/>
    <property type="match status" value="1"/>
</dbReference>
<evidence type="ECO:0000256" key="3">
    <source>
        <dbReference type="ARBA" id="ARBA00023274"/>
    </source>
</evidence>
<dbReference type="RefSeq" id="WP_380076979.1">
    <property type="nucleotide sequence ID" value="NZ_JBHSGO010000005.1"/>
</dbReference>
<proteinExistence type="inferred from homology"/>
<dbReference type="Gene3D" id="3.90.1030.10">
    <property type="entry name" value="Ribosomal protein L17"/>
    <property type="match status" value="1"/>
</dbReference>
<evidence type="ECO:0000313" key="8">
    <source>
        <dbReference type="Proteomes" id="UP001596020"/>
    </source>
</evidence>
<dbReference type="Pfam" id="PF01196">
    <property type="entry name" value="Ribosomal_L17"/>
    <property type="match status" value="1"/>
</dbReference>
<dbReference type="NCBIfam" id="TIGR00059">
    <property type="entry name" value="L17"/>
    <property type="match status" value="1"/>
</dbReference>
<protein>
    <recommendedName>
        <fullName evidence="4">Large ribosomal subunit protein bL17</fullName>
    </recommendedName>
</protein>
<feature type="region of interest" description="Disordered" evidence="6">
    <location>
        <begin position="124"/>
        <end position="161"/>
    </location>
</feature>
<dbReference type="HAMAP" id="MF_01368">
    <property type="entry name" value="Ribosomal_bL17"/>
    <property type="match status" value="1"/>
</dbReference>
<dbReference type="Proteomes" id="UP001596020">
    <property type="component" value="Unassembled WGS sequence"/>
</dbReference>
<accession>A0ABV9K597</accession>
<evidence type="ECO:0000256" key="1">
    <source>
        <dbReference type="ARBA" id="ARBA00008777"/>
    </source>
</evidence>
<evidence type="ECO:0000256" key="6">
    <source>
        <dbReference type="SAM" id="MobiDB-lite"/>
    </source>
</evidence>
<dbReference type="InterPro" id="IPR000456">
    <property type="entry name" value="Ribosomal_bL17"/>
</dbReference>
<evidence type="ECO:0000256" key="5">
    <source>
        <dbReference type="RuleBase" id="RU000660"/>
    </source>
</evidence>
<comment type="caution">
    <text evidence="7">The sequence shown here is derived from an EMBL/GenBank/DDBJ whole genome shotgun (WGS) entry which is preliminary data.</text>
</comment>
<organism evidence="7 8">
    <name type="scientific">Falsiporphyromonas endometrii</name>
    <dbReference type="NCBI Taxonomy" id="1387297"/>
    <lineage>
        <taxon>Bacteria</taxon>
        <taxon>Pseudomonadati</taxon>
        <taxon>Bacteroidota</taxon>
        <taxon>Bacteroidia</taxon>
        <taxon>Bacteroidales</taxon>
        <taxon>Porphyromonadaceae</taxon>
        <taxon>Falsiporphyromonas</taxon>
    </lineage>
</organism>
<dbReference type="InterPro" id="IPR047859">
    <property type="entry name" value="Ribosomal_bL17_CS"/>
</dbReference>
<dbReference type="InterPro" id="IPR036373">
    <property type="entry name" value="Ribosomal_bL17_sf"/>
</dbReference>
<keyword evidence="8" id="KW-1185">Reference proteome</keyword>
<feature type="compositionally biased region" description="Basic residues" evidence="6">
    <location>
        <begin position="132"/>
        <end position="144"/>
    </location>
</feature>
<evidence type="ECO:0000256" key="2">
    <source>
        <dbReference type="ARBA" id="ARBA00022980"/>
    </source>
</evidence>
<evidence type="ECO:0000256" key="4">
    <source>
        <dbReference type="HAMAP-Rule" id="MF_01368"/>
    </source>
</evidence>
<comment type="subunit">
    <text evidence="4">Part of the 50S ribosomal subunit. Contacts protein L32.</text>
</comment>
<sequence>MRHNKKVRHLGRTKSHREALLSNMANSLLLHKRIFTTVAKAKALRMYVEPIITKAKTDTTHSRRNVFALLRNKYAVQELFGPVADKTANRPGGYTRIIKTGFRQGDAAAVCFIELVDFNENMMSTPADKQPVKKTRRSRGKKSAAKAQESTAEEAKTEAAE</sequence>
<comment type="similarity">
    <text evidence="1 4 5">Belongs to the bacterial ribosomal protein bL17 family.</text>
</comment>
<keyword evidence="3 4" id="KW-0687">Ribonucleoprotein</keyword>
<name>A0ABV9K597_9PORP</name>
<dbReference type="GO" id="GO:0005840">
    <property type="term" value="C:ribosome"/>
    <property type="evidence" value="ECO:0007669"/>
    <property type="project" value="UniProtKB-KW"/>
</dbReference>
<reference evidence="8" key="1">
    <citation type="journal article" date="2019" name="Int. J. Syst. Evol. Microbiol.">
        <title>The Global Catalogue of Microorganisms (GCM) 10K type strain sequencing project: providing services to taxonomists for standard genome sequencing and annotation.</title>
        <authorList>
            <consortium name="The Broad Institute Genomics Platform"/>
            <consortium name="The Broad Institute Genome Sequencing Center for Infectious Disease"/>
            <person name="Wu L."/>
            <person name="Ma J."/>
        </authorList>
    </citation>
    <scope>NUCLEOTIDE SEQUENCE [LARGE SCALE GENOMIC DNA]</scope>
    <source>
        <strain evidence="8">CGMCC 4.7357</strain>
    </source>
</reference>
<gene>
    <name evidence="4 7" type="primary">rplQ</name>
    <name evidence="7" type="ORF">ACFO3G_00545</name>
</gene>
<dbReference type="PANTHER" id="PTHR14413">
    <property type="entry name" value="RIBOSOMAL PROTEIN L17"/>
    <property type="match status" value="1"/>
</dbReference>
<dbReference type="PROSITE" id="PS01167">
    <property type="entry name" value="RIBOSOMAL_L17"/>
    <property type="match status" value="1"/>
</dbReference>
<dbReference type="EMBL" id="JBHSGO010000005">
    <property type="protein sequence ID" value="MFC4665126.1"/>
    <property type="molecule type" value="Genomic_DNA"/>
</dbReference>
<evidence type="ECO:0000313" key="7">
    <source>
        <dbReference type="EMBL" id="MFC4665126.1"/>
    </source>
</evidence>